<keyword evidence="3" id="KW-1185">Reference proteome</keyword>
<feature type="compositionally biased region" description="Low complexity" evidence="1">
    <location>
        <begin position="68"/>
        <end position="85"/>
    </location>
</feature>
<feature type="region of interest" description="Disordered" evidence="1">
    <location>
        <begin position="68"/>
        <end position="112"/>
    </location>
</feature>
<evidence type="ECO:0000313" key="3">
    <source>
        <dbReference type="Proteomes" id="UP000747399"/>
    </source>
</evidence>
<dbReference type="Gene3D" id="1.20.120.330">
    <property type="entry name" value="Nucleotidyltransferases domain 2"/>
    <property type="match status" value="1"/>
</dbReference>
<comment type="caution">
    <text evidence="2">The sequence shown here is derived from an EMBL/GenBank/DDBJ whole genome shotgun (WGS) entry which is preliminary data.</text>
</comment>
<protein>
    <submittedName>
        <fullName evidence="2">Uncharacterized protein</fullName>
    </submittedName>
</protein>
<reference evidence="2" key="1">
    <citation type="journal article" date="2021" name="Proc. Natl. Acad. Sci. U.S.A.">
        <title>Three genomes in the algal genus Volvox reveal the fate of a haploid sex-determining region after a transition to homothallism.</title>
        <authorList>
            <person name="Yamamoto K."/>
            <person name="Hamaji T."/>
            <person name="Kawai-Toyooka H."/>
            <person name="Matsuzaki R."/>
            <person name="Takahashi F."/>
            <person name="Nishimura Y."/>
            <person name="Kawachi M."/>
            <person name="Noguchi H."/>
            <person name="Minakuchi Y."/>
            <person name="Umen J.G."/>
            <person name="Toyoda A."/>
            <person name="Nozaki H."/>
        </authorList>
    </citation>
    <scope>NUCLEOTIDE SEQUENCE</scope>
    <source>
        <strain evidence="2">NIES-3780</strain>
    </source>
</reference>
<dbReference type="AlphaFoldDB" id="A0A8J4BUJ5"/>
<proteinExistence type="predicted"/>
<feature type="compositionally biased region" description="Basic and acidic residues" evidence="1">
    <location>
        <begin position="135"/>
        <end position="157"/>
    </location>
</feature>
<feature type="region of interest" description="Disordered" evidence="1">
    <location>
        <begin position="231"/>
        <end position="264"/>
    </location>
</feature>
<dbReference type="EMBL" id="BNCO01000141">
    <property type="protein sequence ID" value="GIL68884.1"/>
    <property type="molecule type" value="Genomic_DNA"/>
</dbReference>
<evidence type="ECO:0000313" key="2">
    <source>
        <dbReference type="EMBL" id="GIL68884.1"/>
    </source>
</evidence>
<feature type="region of interest" description="Disordered" evidence="1">
    <location>
        <begin position="135"/>
        <end position="158"/>
    </location>
</feature>
<organism evidence="2 3">
    <name type="scientific">Volvox africanus</name>
    <dbReference type="NCBI Taxonomy" id="51714"/>
    <lineage>
        <taxon>Eukaryota</taxon>
        <taxon>Viridiplantae</taxon>
        <taxon>Chlorophyta</taxon>
        <taxon>core chlorophytes</taxon>
        <taxon>Chlorophyceae</taxon>
        <taxon>CS clade</taxon>
        <taxon>Chlamydomonadales</taxon>
        <taxon>Volvocaceae</taxon>
        <taxon>Volvox</taxon>
    </lineage>
</organism>
<feature type="non-terminal residue" evidence="2">
    <location>
        <position position="1"/>
    </location>
</feature>
<name>A0A8J4BUJ5_9CHLO</name>
<dbReference type="Proteomes" id="UP000747399">
    <property type="component" value="Unassembled WGS sequence"/>
</dbReference>
<evidence type="ECO:0000256" key="1">
    <source>
        <dbReference type="SAM" id="MobiDB-lite"/>
    </source>
</evidence>
<sequence length="443" mass="49461">VLQLQAATAQAHATIQGLQQQISSFHTKATARVMEHQVQMQAVAESARQHARREMAVMQDRIEQLQTALSASRSEAEQARSNAVQARREAEQARSEAEQARSEAERARREAVQARREAVQARREAVQARREAVPARREAVPARREAVQARSEGEQARSKAVQARSEAEQARSEAAMQLKTVQLMRVKPNGDLEWGTTEEDSEDIEMLRARCEVLRCMLECTRPQMAAKSNAFKASAQGRPAGKRAEARSAADTGRVKNTVAESVHQRAQREMVVLQERIEQMRTAYSTSRIKAEQQARRVVEQARDEGKPAAAATQQPLEVAETEAHELRRQLGEKRMLANKAAREMHRDHFNSDAGLAMRAEIEIEKETLRLVRAGNIKAAMQLQAKKEIVQLWRGEADGAAESVGSRPIGAPVGSLADELVDIFIQYRIPAMPKYEFSNLC</sequence>
<accession>A0A8J4BUJ5</accession>
<feature type="compositionally biased region" description="Basic and acidic residues" evidence="1">
    <location>
        <begin position="86"/>
        <end position="112"/>
    </location>
</feature>
<gene>
    <name evidence="2" type="ORF">Vafri_22143</name>
</gene>